<name>A0A9D1AIQ2_9FIRM</name>
<evidence type="ECO:0000313" key="16">
    <source>
        <dbReference type="Proteomes" id="UP000886749"/>
    </source>
</evidence>
<organism evidence="15 16">
    <name type="scientific">Candidatus Egerieicola pullicola</name>
    <dbReference type="NCBI Taxonomy" id="2840775"/>
    <lineage>
        <taxon>Bacteria</taxon>
        <taxon>Bacillati</taxon>
        <taxon>Bacillota</taxon>
        <taxon>Clostridia</taxon>
        <taxon>Eubacteriales</taxon>
        <taxon>Oscillospiraceae</taxon>
        <taxon>Oscillospiraceae incertae sedis</taxon>
        <taxon>Candidatus Egerieicola</taxon>
    </lineage>
</organism>
<dbReference type="CDD" id="cd00009">
    <property type="entry name" value="AAA"/>
    <property type="match status" value="1"/>
</dbReference>
<dbReference type="PANTHER" id="PTHR30050:SF2">
    <property type="entry name" value="CHROMOSOMAL REPLICATION INITIATOR PROTEIN DNAA"/>
    <property type="match status" value="1"/>
</dbReference>
<dbReference type="InterPro" id="IPR038454">
    <property type="entry name" value="DnaA_N_sf"/>
</dbReference>
<evidence type="ECO:0000256" key="11">
    <source>
        <dbReference type="RuleBase" id="RU004227"/>
    </source>
</evidence>
<dbReference type="InterPro" id="IPR001957">
    <property type="entry name" value="Chromosome_initiator_DnaA"/>
</dbReference>
<keyword evidence="6 8" id="KW-0446">Lipid-binding</keyword>
<dbReference type="InterPro" id="IPR024633">
    <property type="entry name" value="DnaA_N_dom"/>
</dbReference>
<reference evidence="15" key="2">
    <citation type="journal article" date="2021" name="PeerJ">
        <title>Extensive microbial diversity within the chicken gut microbiome revealed by metagenomics and culture.</title>
        <authorList>
            <person name="Gilroy R."/>
            <person name="Ravi A."/>
            <person name="Getino M."/>
            <person name="Pursley I."/>
            <person name="Horton D.L."/>
            <person name="Alikhan N.F."/>
            <person name="Baker D."/>
            <person name="Gharbi K."/>
            <person name="Hall N."/>
            <person name="Watson M."/>
            <person name="Adriaenssens E.M."/>
            <person name="Foster-Nyarko E."/>
            <person name="Jarju S."/>
            <person name="Secka A."/>
            <person name="Antonio M."/>
            <person name="Oren A."/>
            <person name="Chaudhuri R.R."/>
            <person name="La Ragione R."/>
            <person name="Hildebrand F."/>
            <person name="Pallen M.J."/>
        </authorList>
    </citation>
    <scope>NUCLEOTIDE SEQUENCE</scope>
    <source>
        <strain evidence="15">CHK184-25365</strain>
    </source>
</reference>
<keyword evidence="5 8" id="KW-0067">ATP-binding</keyword>
<comment type="subcellular location">
    <subcellularLocation>
        <location evidence="8">Cytoplasm</location>
    </subcellularLocation>
</comment>
<dbReference type="Pfam" id="PF08299">
    <property type="entry name" value="Bac_DnaA_C"/>
    <property type="match status" value="1"/>
</dbReference>
<dbReference type="InterPro" id="IPR013159">
    <property type="entry name" value="DnaA_C"/>
</dbReference>
<evidence type="ECO:0000256" key="3">
    <source>
        <dbReference type="ARBA" id="ARBA00022705"/>
    </source>
</evidence>
<feature type="domain" description="AAA+ ATPase" evidence="13">
    <location>
        <begin position="164"/>
        <end position="293"/>
    </location>
</feature>
<feature type="compositionally biased region" description="Basic and acidic residues" evidence="12">
    <location>
        <begin position="104"/>
        <end position="129"/>
    </location>
</feature>
<dbReference type="NCBIfam" id="TIGR00362">
    <property type="entry name" value="DnaA"/>
    <property type="match status" value="1"/>
</dbReference>
<keyword evidence="7 8" id="KW-0238">DNA-binding</keyword>
<sequence>MDSFSEVFNLVKERCKTMMSDTAYTCWIKPIQPIELNEDTVYLYVPNSFQKSLLERQYDAKLKDCFKEVLGFDVNIVIQTEGDTPQKPKQPAAPAASTPAAEPAKPEQKAAESASVKKEGNEENLRGDFNDGNYDYTFETFIVGPSNDFTYAACKAVAQNTDNSYNPLFIHGPSGLGKTHLLCAIRHEILKNHPNTKIIYTNCETFTNEMISSIGNKTKMDQFHNKYRTADVLLIDDIQFLAGKESTQEEFFHTFNELHQAGKQIVLTSDRPPKDIATLSARLQSRFESGLITDVSLPNFETRLAIIKRKAELLNITIPNDVAEYIANKLRNNIRQLEGVVKKIKAYKLLTGSNPSIGVAQNAIKEILNDNQPVPVTVERIVEEVSKTYSVSPDDIRSYKKTANISIARQIAIYVIREITQMSQEAIGAEFNGRNHATIAYTIKKMEEILEKDPKTKAVVNDIIKNIRNNG</sequence>
<evidence type="ECO:0000256" key="5">
    <source>
        <dbReference type="ARBA" id="ARBA00022840"/>
    </source>
</evidence>
<evidence type="ECO:0000313" key="15">
    <source>
        <dbReference type="EMBL" id="HIR40840.1"/>
    </source>
</evidence>
<evidence type="ECO:0000256" key="10">
    <source>
        <dbReference type="RuleBase" id="RU000577"/>
    </source>
</evidence>
<evidence type="ECO:0000259" key="13">
    <source>
        <dbReference type="SMART" id="SM00382"/>
    </source>
</evidence>
<dbReference type="CDD" id="cd06571">
    <property type="entry name" value="Bac_DnaA_C"/>
    <property type="match status" value="1"/>
</dbReference>
<evidence type="ECO:0000256" key="1">
    <source>
        <dbReference type="ARBA" id="ARBA00006583"/>
    </source>
</evidence>
<evidence type="ECO:0000256" key="8">
    <source>
        <dbReference type="HAMAP-Rule" id="MF_00377"/>
    </source>
</evidence>
<dbReference type="Gene3D" id="3.30.300.180">
    <property type="match status" value="1"/>
</dbReference>
<dbReference type="GO" id="GO:0006275">
    <property type="term" value="P:regulation of DNA replication"/>
    <property type="evidence" value="ECO:0007669"/>
    <property type="project" value="UniProtKB-UniRule"/>
</dbReference>
<dbReference type="InterPro" id="IPR013317">
    <property type="entry name" value="DnaA_dom"/>
</dbReference>
<evidence type="ECO:0000256" key="4">
    <source>
        <dbReference type="ARBA" id="ARBA00022741"/>
    </source>
</evidence>
<evidence type="ECO:0000256" key="12">
    <source>
        <dbReference type="SAM" id="MobiDB-lite"/>
    </source>
</evidence>
<dbReference type="GO" id="GO:0008289">
    <property type="term" value="F:lipid binding"/>
    <property type="evidence" value="ECO:0007669"/>
    <property type="project" value="UniProtKB-KW"/>
</dbReference>
<dbReference type="PANTHER" id="PTHR30050">
    <property type="entry name" value="CHROMOSOMAL REPLICATION INITIATOR PROTEIN DNAA"/>
    <property type="match status" value="1"/>
</dbReference>
<dbReference type="Pfam" id="PF00308">
    <property type="entry name" value="Bac_DnaA"/>
    <property type="match status" value="1"/>
</dbReference>
<comment type="similarity">
    <text evidence="1 8 11">Belongs to the DnaA family.</text>
</comment>
<dbReference type="SUPFAM" id="SSF52540">
    <property type="entry name" value="P-loop containing nucleoside triphosphate hydrolases"/>
    <property type="match status" value="1"/>
</dbReference>
<reference evidence="15" key="1">
    <citation type="submission" date="2020-10" db="EMBL/GenBank/DDBJ databases">
        <authorList>
            <person name="Gilroy R."/>
        </authorList>
    </citation>
    <scope>NUCLEOTIDE SEQUENCE</scope>
    <source>
        <strain evidence="15">CHK184-25365</strain>
    </source>
</reference>
<evidence type="ECO:0000259" key="14">
    <source>
        <dbReference type="SMART" id="SM00760"/>
    </source>
</evidence>
<keyword evidence="2 8" id="KW-0963">Cytoplasm</keyword>
<dbReference type="InterPro" id="IPR027417">
    <property type="entry name" value="P-loop_NTPase"/>
</dbReference>
<dbReference type="SMART" id="SM00760">
    <property type="entry name" value="Bac_DnaA_C"/>
    <property type="match status" value="1"/>
</dbReference>
<evidence type="ECO:0000256" key="2">
    <source>
        <dbReference type="ARBA" id="ARBA00022490"/>
    </source>
</evidence>
<dbReference type="Gene3D" id="3.40.50.300">
    <property type="entry name" value="P-loop containing nucleotide triphosphate hydrolases"/>
    <property type="match status" value="1"/>
</dbReference>
<dbReference type="PRINTS" id="PR00051">
    <property type="entry name" value="DNAA"/>
</dbReference>
<feature type="region of interest" description="Disordered" evidence="12">
    <location>
        <begin position="81"/>
        <end position="129"/>
    </location>
</feature>
<accession>A0A9D1AIQ2</accession>
<comment type="domain">
    <text evidence="8">Domain I is involved in oligomerization and binding regulators, domain II is flexibile and of varying length in different bacteria, domain III forms the AAA+ region, while domain IV binds dsDNA.</text>
</comment>
<comment type="caution">
    <text evidence="8">Lacks conserved residue(s) required for the propagation of feature annotation.</text>
</comment>
<dbReference type="GO" id="GO:0006270">
    <property type="term" value="P:DNA replication initiation"/>
    <property type="evidence" value="ECO:0007669"/>
    <property type="project" value="UniProtKB-UniRule"/>
</dbReference>
<dbReference type="SMART" id="SM00382">
    <property type="entry name" value="AAA"/>
    <property type="match status" value="1"/>
</dbReference>
<evidence type="ECO:0000256" key="7">
    <source>
        <dbReference type="ARBA" id="ARBA00023125"/>
    </source>
</evidence>
<feature type="binding site" evidence="8">
    <location>
        <position position="175"/>
    </location>
    <ligand>
        <name>ATP</name>
        <dbReference type="ChEBI" id="CHEBI:30616"/>
    </ligand>
</feature>
<dbReference type="EMBL" id="DVGY01000078">
    <property type="protein sequence ID" value="HIR40840.1"/>
    <property type="molecule type" value="Genomic_DNA"/>
</dbReference>
<dbReference type="GO" id="GO:0005886">
    <property type="term" value="C:plasma membrane"/>
    <property type="evidence" value="ECO:0007669"/>
    <property type="project" value="TreeGrafter"/>
</dbReference>
<dbReference type="Gene3D" id="1.10.8.60">
    <property type="match status" value="1"/>
</dbReference>
<protein>
    <recommendedName>
        <fullName evidence="8 9">Chromosomal replication initiator protein DnaA</fullName>
    </recommendedName>
</protein>
<keyword evidence="4 8" id="KW-0547">Nucleotide-binding</keyword>
<dbReference type="Gene3D" id="1.10.1750.10">
    <property type="match status" value="1"/>
</dbReference>
<feature type="region of interest" description="Domain IV, binds dsDNA" evidence="8">
    <location>
        <begin position="349"/>
        <end position="471"/>
    </location>
</feature>
<dbReference type="FunFam" id="3.40.50.300:FF:000668">
    <property type="entry name" value="Chromosomal replication initiator protein DnaA"/>
    <property type="match status" value="1"/>
</dbReference>
<dbReference type="InterPro" id="IPR010921">
    <property type="entry name" value="Trp_repressor/repl_initiator"/>
</dbReference>
<dbReference type="Pfam" id="PF11638">
    <property type="entry name" value="DnaA_N"/>
    <property type="match status" value="1"/>
</dbReference>
<dbReference type="HAMAP" id="MF_00377">
    <property type="entry name" value="DnaA_bact"/>
    <property type="match status" value="1"/>
</dbReference>
<dbReference type="AlphaFoldDB" id="A0A9D1AIQ2"/>
<evidence type="ECO:0000256" key="6">
    <source>
        <dbReference type="ARBA" id="ARBA00023121"/>
    </source>
</evidence>
<dbReference type="SUPFAM" id="SSF48295">
    <property type="entry name" value="TrpR-like"/>
    <property type="match status" value="1"/>
</dbReference>
<feature type="binding site" evidence="8">
    <location>
        <position position="179"/>
    </location>
    <ligand>
        <name>ATP</name>
        <dbReference type="ChEBI" id="CHEBI:30616"/>
    </ligand>
</feature>
<dbReference type="Proteomes" id="UP000886749">
    <property type="component" value="Unassembled WGS sequence"/>
</dbReference>
<dbReference type="GO" id="GO:0005737">
    <property type="term" value="C:cytoplasm"/>
    <property type="evidence" value="ECO:0007669"/>
    <property type="project" value="UniProtKB-SubCell"/>
</dbReference>
<feature type="binding site" evidence="8">
    <location>
        <position position="177"/>
    </location>
    <ligand>
        <name>ATP</name>
        <dbReference type="ChEBI" id="CHEBI:30616"/>
    </ligand>
</feature>
<comment type="function">
    <text evidence="8 10">Plays an essential role in the initiation and regulation of chromosomal replication. ATP-DnaA binds to the origin of replication (oriC) to initiate formation of the DNA replication initiation complex once per cell cycle. Binds the DnaA box (a 9 base pair repeat at the origin) and separates the double-stranded (ds)DNA. Forms a right-handed helical filament on oriC DNA; dsDNA binds to the exterior of the filament while single-stranded (ss)DNA is stabiized in the filament's interior. The ATP-DnaA-oriC complex binds and stabilizes one strand of the AT-rich DNA unwinding element (DUE), permitting loading of DNA polymerase. After initiation quickly degrades to an ADP-DnaA complex that is not apt for DNA replication. Binds acidic phospholipids.</text>
</comment>
<dbReference type="GO" id="GO:0003688">
    <property type="term" value="F:DNA replication origin binding"/>
    <property type="evidence" value="ECO:0007669"/>
    <property type="project" value="UniProtKB-UniRule"/>
</dbReference>
<feature type="compositionally biased region" description="Low complexity" evidence="12">
    <location>
        <begin position="85"/>
        <end position="103"/>
    </location>
</feature>
<proteinExistence type="inferred from homology"/>
<dbReference type="GO" id="GO:0005524">
    <property type="term" value="F:ATP binding"/>
    <property type="evidence" value="ECO:0007669"/>
    <property type="project" value="UniProtKB-UniRule"/>
</dbReference>
<feature type="domain" description="Chromosomal replication initiator DnaA C-terminal" evidence="14">
    <location>
        <begin position="377"/>
        <end position="446"/>
    </location>
</feature>
<dbReference type="InterPro" id="IPR003593">
    <property type="entry name" value="AAA+_ATPase"/>
</dbReference>
<feature type="binding site" evidence="8">
    <location>
        <position position="178"/>
    </location>
    <ligand>
        <name>ATP</name>
        <dbReference type="ChEBI" id="CHEBI:30616"/>
    </ligand>
</feature>
<feature type="region of interest" description="Domain I, interacts with DnaA modulators" evidence="8">
    <location>
        <begin position="1"/>
        <end position="93"/>
    </location>
</feature>
<dbReference type="InterPro" id="IPR020591">
    <property type="entry name" value="Chromosome_initiator_DnaA-like"/>
</dbReference>
<keyword evidence="3 8" id="KW-0235">DNA replication</keyword>
<comment type="subunit">
    <text evidence="8">Oligomerizes as a right-handed, spiral filament on DNA at oriC.</text>
</comment>
<gene>
    <name evidence="8 15" type="primary">dnaA</name>
    <name evidence="15" type="ORF">IAB36_03325</name>
</gene>
<comment type="caution">
    <text evidence="15">The sequence shown here is derived from an EMBL/GenBank/DDBJ whole genome shotgun (WGS) entry which is preliminary data.</text>
</comment>
<evidence type="ECO:0000256" key="9">
    <source>
        <dbReference type="NCBIfam" id="TIGR00362"/>
    </source>
</evidence>